<dbReference type="CDD" id="cd03801">
    <property type="entry name" value="GT4_PimA-like"/>
    <property type="match status" value="1"/>
</dbReference>
<evidence type="ECO:0000313" key="4">
    <source>
        <dbReference type="EMBL" id="AAK80360.1"/>
    </source>
</evidence>
<evidence type="ECO:0000256" key="1">
    <source>
        <dbReference type="ARBA" id="ARBA00022679"/>
    </source>
</evidence>
<gene>
    <name evidence="4" type="ordered locus">CA_C2405</name>
</gene>
<dbReference type="EMBL" id="AE001437">
    <property type="protein sequence ID" value="AAK80360.1"/>
    <property type="molecule type" value="Genomic_DNA"/>
</dbReference>
<evidence type="ECO:0000259" key="2">
    <source>
        <dbReference type="Pfam" id="PF00534"/>
    </source>
</evidence>
<feature type="domain" description="Glycosyltransferase subfamily 4-like N-terminal" evidence="3">
    <location>
        <begin position="22"/>
        <end position="179"/>
    </location>
</feature>
<dbReference type="Gene3D" id="3.40.50.2000">
    <property type="entry name" value="Glycogen Phosphorylase B"/>
    <property type="match status" value="2"/>
</dbReference>
<dbReference type="PATRIC" id="fig|272562.8.peg.2602"/>
<dbReference type="Proteomes" id="UP000000814">
    <property type="component" value="Chromosome"/>
</dbReference>
<dbReference type="InterPro" id="IPR001296">
    <property type="entry name" value="Glyco_trans_1"/>
</dbReference>
<feature type="domain" description="Glycosyl transferase family 1" evidence="2">
    <location>
        <begin position="182"/>
        <end position="349"/>
    </location>
</feature>
<sequence length="386" mass="45095">MKDNKINILFLSWRDIKCPKSGGAEVFTHEMLKRLDFNKYDITHFSPTFEGAKEKEIIDNVTYIRRGNILSVISEAKKYYKTNKDEIDFVVDQCNTHKFFTPLWVPKKKRIFFIHQLTREIWHINARFPISTLGYLFETPTLRLYKNDYTITVSDSTKKDLIDIGFDRDKVTIFPEGINFKPWDKDSLLKEKDNIFGYIGRFVNYKGIDAAVKAYCILKKDYPNSKLWIIGKKKDDYIEKVLLPILKENNITYGNRGQNRDITFWGFVSEKEKLSLMSKMKALLFPSIREGFGLTVIEAGAVGTPTVVYNSKGLVDAVDKGKAGYLCEENTPENLYYFMKNILENENEYGLKRKNAHDFSLKFNWDSTSKYFDDFINKLNEKSLKK</sequence>
<dbReference type="GO" id="GO:0009103">
    <property type="term" value="P:lipopolysaccharide biosynthetic process"/>
    <property type="evidence" value="ECO:0007669"/>
    <property type="project" value="TreeGrafter"/>
</dbReference>
<dbReference type="AlphaFoldDB" id="Q97GG2"/>
<evidence type="ECO:0000313" key="5">
    <source>
        <dbReference type="Proteomes" id="UP000000814"/>
    </source>
</evidence>
<dbReference type="GO" id="GO:0016757">
    <property type="term" value="F:glycosyltransferase activity"/>
    <property type="evidence" value="ECO:0007669"/>
    <property type="project" value="InterPro"/>
</dbReference>
<accession>Q97GG2</accession>
<dbReference type="STRING" id="272562.CA_C2405"/>
<evidence type="ECO:0000259" key="3">
    <source>
        <dbReference type="Pfam" id="PF13439"/>
    </source>
</evidence>
<keyword evidence="1" id="KW-0808">Transferase</keyword>
<dbReference type="PIR" id="E97196">
    <property type="entry name" value="E97196"/>
</dbReference>
<proteinExistence type="predicted"/>
<dbReference type="PANTHER" id="PTHR46401:SF2">
    <property type="entry name" value="GLYCOSYLTRANSFERASE WBBK-RELATED"/>
    <property type="match status" value="1"/>
</dbReference>
<dbReference type="GeneID" id="44998885"/>
<protein>
    <submittedName>
        <fullName evidence="4">Predicted glycosyltransferase</fullName>
    </submittedName>
</protein>
<reference evidence="4 5" key="1">
    <citation type="journal article" date="2001" name="J. Bacteriol.">
        <title>Genome sequence and comparative analysis of the solvent-producing bacterium Clostridium acetobutylicum.</title>
        <authorList>
            <person name="Nolling J."/>
            <person name="Breton G."/>
            <person name="Omelchenko M.V."/>
            <person name="Makarova K.S."/>
            <person name="Zeng Q."/>
            <person name="Gibson R."/>
            <person name="Lee H.M."/>
            <person name="Dubois J."/>
            <person name="Qiu D."/>
            <person name="Hitti J."/>
            <person name="Wolf Y.I."/>
            <person name="Tatusov R.L."/>
            <person name="Sabathe F."/>
            <person name="Doucette-Stamm L."/>
            <person name="Soucaille P."/>
            <person name="Daly M.J."/>
            <person name="Bennett G.N."/>
            <person name="Koonin E.V."/>
            <person name="Smith D.R."/>
        </authorList>
    </citation>
    <scope>NUCLEOTIDE SEQUENCE [LARGE SCALE GENOMIC DNA]</scope>
    <source>
        <strain evidence="5">ATCC 824 / DSM 792 / JCM 1419 / LMG 5710 / VKM B-1787</strain>
    </source>
</reference>
<dbReference type="OrthoDB" id="9795068at2"/>
<dbReference type="RefSeq" id="WP_010965701.1">
    <property type="nucleotide sequence ID" value="NC_003030.1"/>
</dbReference>
<keyword evidence="5" id="KW-1185">Reference proteome</keyword>
<dbReference type="KEGG" id="cac:CA_C2405"/>
<dbReference type="eggNOG" id="COG0438">
    <property type="taxonomic scope" value="Bacteria"/>
</dbReference>
<dbReference type="DNASU" id="1118588"/>
<name>Q97GG2_CLOAB</name>
<dbReference type="PANTHER" id="PTHR46401">
    <property type="entry name" value="GLYCOSYLTRANSFERASE WBBK-RELATED"/>
    <property type="match status" value="1"/>
</dbReference>
<dbReference type="HOGENOM" id="CLU_009583_2_2_9"/>
<dbReference type="CAZy" id="GT4">
    <property type="family name" value="Glycosyltransferase Family 4"/>
</dbReference>
<dbReference type="Pfam" id="PF13439">
    <property type="entry name" value="Glyco_transf_4"/>
    <property type="match status" value="1"/>
</dbReference>
<dbReference type="InterPro" id="IPR028098">
    <property type="entry name" value="Glyco_trans_4-like_N"/>
</dbReference>
<dbReference type="SUPFAM" id="SSF53756">
    <property type="entry name" value="UDP-Glycosyltransferase/glycogen phosphorylase"/>
    <property type="match status" value="1"/>
</dbReference>
<organism evidence="4 5">
    <name type="scientific">Clostridium acetobutylicum (strain ATCC 824 / DSM 792 / JCM 1419 / IAM 19013 / LMG 5710 / NBRC 13948 / NRRL B-527 / VKM B-1787 / 2291 / W)</name>
    <dbReference type="NCBI Taxonomy" id="272562"/>
    <lineage>
        <taxon>Bacteria</taxon>
        <taxon>Bacillati</taxon>
        <taxon>Bacillota</taxon>
        <taxon>Clostridia</taxon>
        <taxon>Eubacteriales</taxon>
        <taxon>Clostridiaceae</taxon>
        <taxon>Clostridium</taxon>
    </lineage>
</organism>
<dbReference type="Pfam" id="PF00534">
    <property type="entry name" value="Glycos_transf_1"/>
    <property type="match status" value="1"/>
</dbReference>